<feature type="domain" description="Beta-lactamase-related" evidence="1">
    <location>
        <begin position="38"/>
        <end position="294"/>
    </location>
</feature>
<dbReference type="Pfam" id="PF00144">
    <property type="entry name" value="Beta-lactamase"/>
    <property type="match status" value="1"/>
</dbReference>
<comment type="caution">
    <text evidence="2">The sequence shown here is derived from an EMBL/GenBank/DDBJ whole genome shotgun (WGS) entry which is preliminary data.</text>
</comment>
<reference evidence="2 3" key="1">
    <citation type="submission" date="2020-05" db="EMBL/GenBank/DDBJ databases">
        <title>Genome sequence of Kribbella sandramycini ATCC 39419.</title>
        <authorList>
            <person name="Maclea K.S."/>
            <person name="Fair J.L."/>
        </authorList>
    </citation>
    <scope>NUCLEOTIDE SEQUENCE [LARGE SCALE GENOMIC DNA]</scope>
    <source>
        <strain evidence="2 3">ATCC 39419</strain>
    </source>
</reference>
<dbReference type="InterPro" id="IPR012338">
    <property type="entry name" value="Beta-lactam/transpept-like"/>
</dbReference>
<evidence type="ECO:0000313" key="2">
    <source>
        <dbReference type="EMBL" id="NOL38945.1"/>
    </source>
</evidence>
<dbReference type="InterPro" id="IPR050789">
    <property type="entry name" value="Diverse_Enzym_Activities"/>
</dbReference>
<name>A0A7Y4NYB1_9ACTN</name>
<evidence type="ECO:0000259" key="1">
    <source>
        <dbReference type="Pfam" id="PF00144"/>
    </source>
</evidence>
<sequence length="456" mass="49296">MLVVTLPRSAPEDQGLSSAAIDAFVAALDASGQEIQTVMLLRHGHVVLEREWAPYRLADPHLLFSVSKSFTATAVGLAVEAGLLAVDDKVVSFFGPAELPETISANLAAMTVEHLLTMTTGHDEDTVGRLTHDRRMVKVFLGLEVEREPGSWFVYNSGASYLLSAIIQRLTGETLLDYLKPRLFEPLGITGATWGASSEGISFGGWGLSLDTESMAKFGQLVLQRGLWNGEQLVPAEWFEAATAKQVDNSHSDNPDWQQGYGYQFWRGRNNTYRADGAFGQFVVAFPDHDAVLITTGATEDMQAVLDTAWANLLPALEGKEVAPVPHPELLELAPPSGPAPQAGDGQTYTFTPNPGFLRSVRWDADGAAVLTFLVTELSEPETTAFTCAPGAWLHAEGEPVVTSAYGDGDAFVATVRWLDTPFSGQFRCRVDNGRMTVDGKLNVSFGPTEFSIASE</sequence>
<dbReference type="PANTHER" id="PTHR43283">
    <property type="entry name" value="BETA-LACTAMASE-RELATED"/>
    <property type="match status" value="1"/>
</dbReference>
<dbReference type="InterPro" id="IPR001466">
    <property type="entry name" value="Beta-lactam-related"/>
</dbReference>
<evidence type="ECO:0000313" key="3">
    <source>
        <dbReference type="Proteomes" id="UP000534306"/>
    </source>
</evidence>
<dbReference type="AlphaFoldDB" id="A0A7Y4NYB1"/>
<dbReference type="GO" id="GO:0016787">
    <property type="term" value="F:hydrolase activity"/>
    <property type="evidence" value="ECO:0007669"/>
    <property type="project" value="UniProtKB-KW"/>
</dbReference>
<gene>
    <name evidence="2" type="ORF">HPO96_01675</name>
</gene>
<keyword evidence="2" id="KW-0378">Hydrolase</keyword>
<dbReference type="SUPFAM" id="SSF56601">
    <property type="entry name" value="beta-lactamase/transpeptidase-like"/>
    <property type="match status" value="1"/>
</dbReference>
<dbReference type="Proteomes" id="UP000534306">
    <property type="component" value="Unassembled WGS sequence"/>
</dbReference>
<keyword evidence="3" id="KW-1185">Reference proteome</keyword>
<dbReference type="PANTHER" id="PTHR43283:SF7">
    <property type="entry name" value="BETA-LACTAMASE-RELATED DOMAIN-CONTAINING PROTEIN"/>
    <property type="match status" value="1"/>
</dbReference>
<accession>A0A7Y4NYB1</accession>
<dbReference type="Gene3D" id="3.40.710.10">
    <property type="entry name" value="DD-peptidase/beta-lactamase superfamily"/>
    <property type="match status" value="1"/>
</dbReference>
<organism evidence="2 3">
    <name type="scientific">Kribbella sandramycini</name>
    <dbReference type="NCBI Taxonomy" id="60450"/>
    <lineage>
        <taxon>Bacteria</taxon>
        <taxon>Bacillati</taxon>
        <taxon>Actinomycetota</taxon>
        <taxon>Actinomycetes</taxon>
        <taxon>Propionibacteriales</taxon>
        <taxon>Kribbellaceae</taxon>
        <taxon>Kribbella</taxon>
    </lineage>
</organism>
<proteinExistence type="predicted"/>
<protein>
    <submittedName>
        <fullName evidence="2">Serine hydrolase</fullName>
    </submittedName>
</protein>
<dbReference type="EMBL" id="JABJRC010000001">
    <property type="protein sequence ID" value="NOL38945.1"/>
    <property type="molecule type" value="Genomic_DNA"/>
</dbReference>